<proteinExistence type="predicted"/>
<sequence length="136" mass="15265">MNLSGLCCEARQPRWERGGWALGGITGAGLWVTKGKCGPDVAVRVARRPSEVKSMRNVTRIQILPSIPPKFKTCYYYFSLVTHTSSSPHSILSNQMKLSTLQKLKLKLNFKGSKSKLQQLHSNRVIITNNNKLNPR</sequence>
<evidence type="ECO:0000313" key="1">
    <source>
        <dbReference type="EMBL" id="KAK7409892.1"/>
    </source>
</evidence>
<comment type="caution">
    <text evidence="1">The sequence shown here is derived from an EMBL/GenBank/DDBJ whole genome shotgun (WGS) entry which is preliminary data.</text>
</comment>
<protein>
    <submittedName>
        <fullName evidence="1">Uncharacterized protein</fullName>
    </submittedName>
</protein>
<evidence type="ECO:0000313" key="2">
    <source>
        <dbReference type="Proteomes" id="UP001386955"/>
    </source>
</evidence>
<dbReference type="AlphaFoldDB" id="A0AAN9XUI3"/>
<accession>A0AAN9XUI3</accession>
<organism evidence="1 2">
    <name type="scientific">Psophocarpus tetragonolobus</name>
    <name type="common">Winged bean</name>
    <name type="synonym">Dolichos tetragonolobus</name>
    <dbReference type="NCBI Taxonomy" id="3891"/>
    <lineage>
        <taxon>Eukaryota</taxon>
        <taxon>Viridiplantae</taxon>
        <taxon>Streptophyta</taxon>
        <taxon>Embryophyta</taxon>
        <taxon>Tracheophyta</taxon>
        <taxon>Spermatophyta</taxon>
        <taxon>Magnoliopsida</taxon>
        <taxon>eudicotyledons</taxon>
        <taxon>Gunneridae</taxon>
        <taxon>Pentapetalae</taxon>
        <taxon>rosids</taxon>
        <taxon>fabids</taxon>
        <taxon>Fabales</taxon>
        <taxon>Fabaceae</taxon>
        <taxon>Papilionoideae</taxon>
        <taxon>50 kb inversion clade</taxon>
        <taxon>NPAAA clade</taxon>
        <taxon>indigoferoid/millettioid clade</taxon>
        <taxon>Phaseoleae</taxon>
        <taxon>Psophocarpus</taxon>
    </lineage>
</organism>
<gene>
    <name evidence="1" type="ORF">VNO78_00275</name>
</gene>
<dbReference type="EMBL" id="JAYMYS010000001">
    <property type="protein sequence ID" value="KAK7409892.1"/>
    <property type="molecule type" value="Genomic_DNA"/>
</dbReference>
<keyword evidence="2" id="KW-1185">Reference proteome</keyword>
<reference evidence="1 2" key="1">
    <citation type="submission" date="2024-01" db="EMBL/GenBank/DDBJ databases">
        <title>The genomes of 5 underutilized Papilionoideae crops provide insights into root nodulation and disease resistanc.</title>
        <authorList>
            <person name="Jiang F."/>
        </authorList>
    </citation>
    <scope>NUCLEOTIDE SEQUENCE [LARGE SCALE GENOMIC DNA]</scope>
    <source>
        <strain evidence="1">DUOXIRENSHENG_FW03</strain>
        <tissue evidence="1">Leaves</tissue>
    </source>
</reference>
<name>A0AAN9XUI3_PSOTE</name>
<dbReference type="Proteomes" id="UP001386955">
    <property type="component" value="Unassembled WGS sequence"/>
</dbReference>